<keyword evidence="4 5" id="KW-0472">Membrane</keyword>
<protein>
    <submittedName>
        <fullName evidence="6">CvpA family protein</fullName>
    </submittedName>
</protein>
<feature type="transmembrane region" description="Helical" evidence="5">
    <location>
        <begin position="108"/>
        <end position="133"/>
    </location>
</feature>
<comment type="subcellular location">
    <subcellularLocation>
        <location evidence="1">Membrane</location>
        <topology evidence="1">Multi-pass membrane protein</topology>
    </subcellularLocation>
</comment>
<proteinExistence type="predicted"/>
<feature type="transmembrane region" description="Helical" evidence="5">
    <location>
        <begin position="39"/>
        <end position="59"/>
    </location>
</feature>
<accession>A0ABW8U5P1</accession>
<keyword evidence="7" id="KW-1185">Reference proteome</keyword>
<dbReference type="RefSeq" id="WP_249099079.1">
    <property type="nucleotide sequence ID" value="NZ_JAMBAQ010000005.1"/>
</dbReference>
<evidence type="ECO:0000256" key="5">
    <source>
        <dbReference type="SAM" id="Phobius"/>
    </source>
</evidence>
<gene>
    <name evidence="6" type="ORF">ACJHVH_04885</name>
</gene>
<evidence type="ECO:0000256" key="3">
    <source>
        <dbReference type="ARBA" id="ARBA00022989"/>
    </source>
</evidence>
<evidence type="ECO:0000313" key="7">
    <source>
        <dbReference type="Proteomes" id="UP001624684"/>
    </source>
</evidence>
<evidence type="ECO:0000256" key="4">
    <source>
        <dbReference type="ARBA" id="ARBA00023136"/>
    </source>
</evidence>
<dbReference type="InterPro" id="IPR003825">
    <property type="entry name" value="Colicin-V_CvpA"/>
</dbReference>
<keyword evidence="2 5" id="KW-0812">Transmembrane</keyword>
<keyword evidence="3 5" id="KW-1133">Transmembrane helix</keyword>
<feature type="transmembrane region" description="Helical" evidence="5">
    <location>
        <begin position="7"/>
        <end position="27"/>
    </location>
</feature>
<dbReference type="PANTHER" id="PTHR36926:SF1">
    <property type="entry name" value="COLICIN V PRODUCTION PROTEIN"/>
    <property type="match status" value="1"/>
</dbReference>
<feature type="transmembrane region" description="Helical" evidence="5">
    <location>
        <begin position="71"/>
        <end position="96"/>
    </location>
</feature>
<reference evidence="6 7" key="1">
    <citation type="submission" date="2024-11" db="EMBL/GenBank/DDBJ databases">
        <title>First Report of Moraxella oculi in Brazil in an Infectious Bovine Keratoconjunctivitis Outbreak.</title>
        <authorList>
            <person name="Carvalho C.V."/>
            <person name="Domingues R."/>
            <person name="Coutinho C."/>
            <person name="Honorio N.T.B.S."/>
            <person name="Faza D.R.L.R."/>
            <person name="Carvalho W.A."/>
            <person name="Machado A.B.F."/>
            <person name="Martins M.F."/>
            <person name="Gaspar E.B."/>
        </authorList>
    </citation>
    <scope>NUCLEOTIDE SEQUENCE [LARGE SCALE GENOMIC DNA]</scope>
    <source>
        <strain evidence="6 7">2117LE</strain>
    </source>
</reference>
<evidence type="ECO:0000313" key="6">
    <source>
        <dbReference type="EMBL" id="MFL1732331.1"/>
    </source>
</evidence>
<dbReference type="EMBL" id="JBJJXE010000005">
    <property type="protein sequence ID" value="MFL1732331.1"/>
    <property type="molecule type" value="Genomic_DNA"/>
</dbReference>
<dbReference type="Proteomes" id="UP001624684">
    <property type="component" value="Unassembled WGS sequence"/>
</dbReference>
<evidence type="ECO:0000256" key="1">
    <source>
        <dbReference type="ARBA" id="ARBA00004141"/>
    </source>
</evidence>
<name>A0ABW8U5P1_9GAMM</name>
<sequence length="175" mass="19144">MNPLFEAMTWLDMLIIIVVFFGLWRGFGTGLIKTVASFLSWFLALIIASQMTNLVAPWLSGLIINPVLQTAVAFLVVVLIVMMSVQATASLLSGVFKTLKLGIFDRMLGGVLGAITGLIKVLIFLSIASPLLVHLPDWHSSILAQNLLPLAPIAMQLLQQVLGESWQQIQNPYQS</sequence>
<dbReference type="InterPro" id="IPR052719">
    <property type="entry name" value="CvpA-like"/>
</dbReference>
<dbReference type="Pfam" id="PF02674">
    <property type="entry name" value="Colicin_V"/>
    <property type="match status" value="1"/>
</dbReference>
<comment type="caution">
    <text evidence="6">The sequence shown here is derived from an EMBL/GenBank/DDBJ whole genome shotgun (WGS) entry which is preliminary data.</text>
</comment>
<evidence type="ECO:0000256" key="2">
    <source>
        <dbReference type="ARBA" id="ARBA00022692"/>
    </source>
</evidence>
<organism evidence="6 7">
    <name type="scientific">Moraxella oculi</name>
    <dbReference type="NCBI Taxonomy" id="2940516"/>
    <lineage>
        <taxon>Bacteria</taxon>
        <taxon>Pseudomonadati</taxon>
        <taxon>Pseudomonadota</taxon>
        <taxon>Gammaproteobacteria</taxon>
        <taxon>Moraxellales</taxon>
        <taxon>Moraxellaceae</taxon>
        <taxon>Moraxella</taxon>
    </lineage>
</organism>
<dbReference type="PANTHER" id="PTHR36926">
    <property type="entry name" value="COLICIN V PRODUCTION PROTEIN"/>
    <property type="match status" value="1"/>
</dbReference>